<dbReference type="AlphaFoldDB" id="A0A3N4IGE3"/>
<gene>
    <name evidence="1" type="ORF">BJ508DRAFT_304982</name>
</gene>
<proteinExistence type="predicted"/>
<protein>
    <submittedName>
        <fullName evidence="1">Uncharacterized protein</fullName>
    </submittedName>
</protein>
<keyword evidence="2" id="KW-1185">Reference proteome</keyword>
<dbReference type="EMBL" id="ML119666">
    <property type="protein sequence ID" value="RPA83251.1"/>
    <property type="molecule type" value="Genomic_DNA"/>
</dbReference>
<name>A0A3N4IGE3_ASCIM</name>
<reference evidence="1 2" key="1">
    <citation type="journal article" date="2018" name="Nat. Ecol. Evol.">
        <title>Pezizomycetes genomes reveal the molecular basis of ectomycorrhizal truffle lifestyle.</title>
        <authorList>
            <person name="Murat C."/>
            <person name="Payen T."/>
            <person name="Noel B."/>
            <person name="Kuo A."/>
            <person name="Morin E."/>
            <person name="Chen J."/>
            <person name="Kohler A."/>
            <person name="Krizsan K."/>
            <person name="Balestrini R."/>
            <person name="Da Silva C."/>
            <person name="Montanini B."/>
            <person name="Hainaut M."/>
            <person name="Levati E."/>
            <person name="Barry K.W."/>
            <person name="Belfiori B."/>
            <person name="Cichocki N."/>
            <person name="Clum A."/>
            <person name="Dockter R.B."/>
            <person name="Fauchery L."/>
            <person name="Guy J."/>
            <person name="Iotti M."/>
            <person name="Le Tacon F."/>
            <person name="Lindquist E.A."/>
            <person name="Lipzen A."/>
            <person name="Malagnac F."/>
            <person name="Mello A."/>
            <person name="Molinier V."/>
            <person name="Miyauchi S."/>
            <person name="Poulain J."/>
            <person name="Riccioni C."/>
            <person name="Rubini A."/>
            <person name="Sitrit Y."/>
            <person name="Splivallo R."/>
            <person name="Traeger S."/>
            <person name="Wang M."/>
            <person name="Zifcakova L."/>
            <person name="Wipf D."/>
            <person name="Zambonelli A."/>
            <person name="Paolocci F."/>
            <person name="Nowrousian M."/>
            <person name="Ottonello S."/>
            <person name="Baldrian P."/>
            <person name="Spatafora J.W."/>
            <person name="Henrissat B."/>
            <person name="Nagy L.G."/>
            <person name="Aury J.M."/>
            <person name="Wincker P."/>
            <person name="Grigoriev I.V."/>
            <person name="Bonfante P."/>
            <person name="Martin F.M."/>
        </authorList>
    </citation>
    <scope>NUCLEOTIDE SEQUENCE [LARGE SCALE GENOMIC DNA]</scope>
    <source>
        <strain evidence="1 2">RN42</strain>
    </source>
</reference>
<evidence type="ECO:0000313" key="1">
    <source>
        <dbReference type="EMBL" id="RPA83251.1"/>
    </source>
</evidence>
<dbReference type="Proteomes" id="UP000275078">
    <property type="component" value="Unassembled WGS sequence"/>
</dbReference>
<sequence>MKEEAVECCNEEGDRRACLLEQSEAGDGDDFSYQKQMEARDEPGNATFVYQESGWEGVWWILMGTEGAGRIETNKADLRSFLRCVPRIGPNYCFPRLFTSPNLLKPLAHPPHIFESRESSPKPELSQPHEVYIHESSRQNETQHLRIFCTVQVGLVFSSLSGSRKLFSSSPLPESLDPVNSSSVWSSVVPLLSQRKYCLHYKEHENVLFCSTGTSPSSTANFNTSRLLDQSCEIHGQTSKSGNVFIQYLSTSASTETPSRYFQGKQIALEMSDANVNTGEEMEDVQVQQHESGKAQASTCECTERPIAIVGVCRSRPATKADEFFLPDLLLMKKVFENQHNVKSERWFLTFDPVAGYHHLGGFVHGAFNAERKKIPLEFITSSLADKTLVQVDPTEIKAKTIGALRDAATKMAIVGGTVALMGFGHGLEDENRSALHGQLVISELRDGTDVLLSRNDIEDAIRGTGANVVVIVASCFGGHFRSEDYALVAASDATVSWSHRRSHSGMFRGSIFVSALDQTLRNEFAVGMGNRLLYLTADGFREQLFNATRALDVKYWSVDPVLHMSRRQQDMGLKGVHIPPRPNAQPHAVPAHPASVFTGRSYTNVAVPASRNASNENLSSGAHSFKSPPNAEVVLDDLCVYYQTSRPKRLHSRTDDLVEFWIWKRRMGTLTKEEGCSLRRHIQFYKFYNDAINDFKKAENIPGLIMDIEESLTCLSSTEINVWTNTVPPNLKALLPNNPIHADYTWGYDSRQLYHLQMLYEVLGAKPVTEWLKQIQSLWEEDEAKRKELSASMKE</sequence>
<organism evidence="1 2">
    <name type="scientific">Ascobolus immersus RN42</name>
    <dbReference type="NCBI Taxonomy" id="1160509"/>
    <lineage>
        <taxon>Eukaryota</taxon>
        <taxon>Fungi</taxon>
        <taxon>Dikarya</taxon>
        <taxon>Ascomycota</taxon>
        <taxon>Pezizomycotina</taxon>
        <taxon>Pezizomycetes</taxon>
        <taxon>Pezizales</taxon>
        <taxon>Ascobolaceae</taxon>
        <taxon>Ascobolus</taxon>
    </lineage>
</organism>
<evidence type="ECO:0000313" key="2">
    <source>
        <dbReference type="Proteomes" id="UP000275078"/>
    </source>
</evidence>
<accession>A0A3N4IGE3</accession>